<protein>
    <submittedName>
        <fullName evidence="7">Unannotated protein</fullName>
    </submittedName>
</protein>
<dbReference type="InterPro" id="IPR008927">
    <property type="entry name" value="6-PGluconate_DH-like_C_sf"/>
</dbReference>
<evidence type="ECO:0000313" key="12">
    <source>
        <dbReference type="EMBL" id="CAB4984367.1"/>
    </source>
</evidence>
<accession>A0A6J6S2C0</accession>
<keyword evidence="1" id="KW-0560">Oxidoreductase</keyword>
<feature type="domain" description="3-hydroxyisobutyrate dehydrogenase-like NAD-binding" evidence="4">
    <location>
        <begin position="164"/>
        <end position="282"/>
    </location>
</feature>
<evidence type="ECO:0000313" key="5">
    <source>
        <dbReference type="EMBL" id="CAB4338901.1"/>
    </source>
</evidence>
<dbReference type="Gene3D" id="1.10.1040.10">
    <property type="entry name" value="N-(1-d-carboxylethyl)-l-norvaline Dehydrogenase, domain 2"/>
    <property type="match status" value="1"/>
</dbReference>
<dbReference type="Pfam" id="PF14833">
    <property type="entry name" value="NAD_binding_11"/>
    <property type="match status" value="1"/>
</dbReference>
<dbReference type="EMBL" id="CAFBLD010000002">
    <property type="protein sequence ID" value="CAB4857520.1"/>
    <property type="molecule type" value="Genomic_DNA"/>
</dbReference>
<dbReference type="InterPro" id="IPR013328">
    <property type="entry name" value="6PGD_dom2"/>
</dbReference>
<evidence type="ECO:0000313" key="13">
    <source>
        <dbReference type="EMBL" id="CAB5069626.1"/>
    </source>
</evidence>
<dbReference type="EMBL" id="CAFABH010000016">
    <property type="protein sequence ID" value="CAB4830393.1"/>
    <property type="molecule type" value="Genomic_DNA"/>
</dbReference>
<dbReference type="Pfam" id="PF03446">
    <property type="entry name" value="NAD_binding_2"/>
    <property type="match status" value="1"/>
</dbReference>
<name>A0A6J6S2C0_9ZZZZ</name>
<dbReference type="GO" id="GO:0051287">
    <property type="term" value="F:NAD binding"/>
    <property type="evidence" value="ECO:0007669"/>
    <property type="project" value="InterPro"/>
</dbReference>
<proteinExistence type="predicted"/>
<dbReference type="SUPFAM" id="SSF51735">
    <property type="entry name" value="NAD(P)-binding Rossmann-fold domains"/>
    <property type="match status" value="1"/>
</dbReference>
<dbReference type="InterPro" id="IPR006115">
    <property type="entry name" value="6PGDH_NADP-bd"/>
</dbReference>
<keyword evidence="2" id="KW-0520">NAD</keyword>
<dbReference type="SUPFAM" id="SSF48179">
    <property type="entry name" value="6-phosphogluconate dehydrogenase C-terminal domain-like"/>
    <property type="match status" value="1"/>
</dbReference>
<evidence type="ECO:0000313" key="9">
    <source>
        <dbReference type="EMBL" id="CAB4830393.1"/>
    </source>
</evidence>
<dbReference type="Gene3D" id="3.40.50.720">
    <property type="entry name" value="NAD(P)-binding Rossmann-like Domain"/>
    <property type="match status" value="1"/>
</dbReference>
<dbReference type="PANTHER" id="PTHR43060">
    <property type="entry name" value="3-HYDROXYISOBUTYRATE DEHYDROGENASE-LIKE 1, MITOCHONDRIAL-RELATED"/>
    <property type="match status" value="1"/>
</dbReference>
<dbReference type="EMBL" id="CAEZZW010000001">
    <property type="protein sequence ID" value="CAB4774062.1"/>
    <property type="molecule type" value="Genomic_DNA"/>
</dbReference>
<evidence type="ECO:0000313" key="6">
    <source>
        <dbReference type="EMBL" id="CAB4694723.1"/>
    </source>
</evidence>
<dbReference type="InterPro" id="IPR029154">
    <property type="entry name" value="HIBADH-like_NADP-bd"/>
</dbReference>
<evidence type="ECO:0000259" key="3">
    <source>
        <dbReference type="Pfam" id="PF03446"/>
    </source>
</evidence>
<dbReference type="PANTHER" id="PTHR43060:SF15">
    <property type="entry name" value="3-HYDROXYISOBUTYRATE DEHYDROGENASE-LIKE 1, MITOCHONDRIAL-RELATED"/>
    <property type="match status" value="1"/>
</dbReference>
<dbReference type="EMBL" id="CAESAE010000004">
    <property type="protein sequence ID" value="CAB4338901.1"/>
    <property type="molecule type" value="Genomic_DNA"/>
</dbReference>
<dbReference type="AlphaFoldDB" id="A0A6J6S2C0"/>
<dbReference type="PIRSF" id="PIRSF000103">
    <property type="entry name" value="HIBADH"/>
    <property type="match status" value="1"/>
</dbReference>
<reference evidence="7" key="1">
    <citation type="submission" date="2020-05" db="EMBL/GenBank/DDBJ databases">
        <authorList>
            <person name="Chiriac C."/>
            <person name="Salcher M."/>
            <person name="Ghai R."/>
            <person name="Kavagutti S V."/>
        </authorList>
    </citation>
    <scope>NUCLEOTIDE SEQUENCE</scope>
</reference>
<evidence type="ECO:0000256" key="2">
    <source>
        <dbReference type="ARBA" id="ARBA00023027"/>
    </source>
</evidence>
<evidence type="ECO:0000313" key="7">
    <source>
        <dbReference type="EMBL" id="CAB4728954.1"/>
    </source>
</evidence>
<evidence type="ECO:0000313" key="10">
    <source>
        <dbReference type="EMBL" id="CAB4857520.1"/>
    </source>
</evidence>
<gene>
    <name evidence="6" type="ORF">UFOPK2510_00924</name>
    <name evidence="7" type="ORF">UFOPK2718_01107</name>
    <name evidence="8" type="ORF">UFOPK2936_00387</name>
    <name evidence="9" type="ORF">UFOPK3174_01016</name>
    <name evidence="10" type="ORF">UFOPK3328_00273</name>
    <name evidence="11" type="ORF">UFOPK3779_00738</name>
    <name evidence="12" type="ORF">UFOPK3913_01353</name>
    <name evidence="5" type="ORF">UFOPK4107_00831</name>
    <name evidence="13" type="ORF">UFOPK4403_00042</name>
</gene>
<dbReference type="InterPro" id="IPR036291">
    <property type="entry name" value="NAD(P)-bd_dom_sf"/>
</dbReference>
<evidence type="ECO:0000256" key="1">
    <source>
        <dbReference type="ARBA" id="ARBA00023002"/>
    </source>
</evidence>
<dbReference type="InterPro" id="IPR015815">
    <property type="entry name" value="HIBADH-related"/>
</dbReference>
<dbReference type="EMBL" id="CAFBNH010000004">
    <property type="protein sequence ID" value="CAB4943785.1"/>
    <property type="molecule type" value="Genomic_DNA"/>
</dbReference>
<dbReference type="GO" id="GO:0016491">
    <property type="term" value="F:oxidoreductase activity"/>
    <property type="evidence" value="ECO:0007669"/>
    <property type="project" value="UniProtKB-KW"/>
</dbReference>
<evidence type="ECO:0000313" key="8">
    <source>
        <dbReference type="EMBL" id="CAB4774062.1"/>
    </source>
</evidence>
<sequence>MKEYSKVAVIGLGAMGLPIALNLSKKSISIQVWNRSEPSRVIALANGIQVIEKLTDIDAQIFLTVLPDIAQLNEVLKNGLQTALRPGDILVVMGTVSPRAVRALGARLEPLGIHVVDAPVSGGDVGAQEGTLSIMVGADPEDFKILLPILEAIGAVVRLMGPLGSGQIAKACNQIVVATTLSAIGEAVTLARKAGLDVATLFEILAGGLANSRALEVKGDRILYGNFTPGGTSANQLKDLKIALETSADSGVRVPVTERVAELFASMIASGDGALDHSAIIREIERMSAQK</sequence>
<organism evidence="7">
    <name type="scientific">freshwater metagenome</name>
    <dbReference type="NCBI Taxonomy" id="449393"/>
    <lineage>
        <taxon>unclassified sequences</taxon>
        <taxon>metagenomes</taxon>
        <taxon>ecological metagenomes</taxon>
    </lineage>
</organism>
<dbReference type="EMBL" id="CAEZXO010000005">
    <property type="protein sequence ID" value="CAB4694723.1"/>
    <property type="molecule type" value="Genomic_DNA"/>
</dbReference>
<dbReference type="GO" id="GO:0050661">
    <property type="term" value="F:NADP binding"/>
    <property type="evidence" value="ECO:0007669"/>
    <property type="project" value="InterPro"/>
</dbReference>
<feature type="domain" description="6-phosphogluconate dehydrogenase NADP-binding" evidence="3">
    <location>
        <begin position="6"/>
        <end position="161"/>
    </location>
</feature>
<dbReference type="EMBL" id="CAFBOC010000016">
    <property type="protein sequence ID" value="CAB4984367.1"/>
    <property type="molecule type" value="Genomic_DNA"/>
</dbReference>
<dbReference type="EMBL" id="CAFBQX010000001">
    <property type="protein sequence ID" value="CAB5069626.1"/>
    <property type="molecule type" value="Genomic_DNA"/>
</dbReference>
<evidence type="ECO:0000313" key="11">
    <source>
        <dbReference type="EMBL" id="CAB4943785.1"/>
    </source>
</evidence>
<evidence type="ECO:0000259" key="4">
    <source>
        <dbReference type="Pfam" id="PF14833"/>
    </source>
</evidence>
<dbReference type="EMBL" id="CAEZYM010000010">
    <property type="protein sequence ID" value="CAB4728954.1"/>
    <property type="molecule type" value="Genomic_DNA"/>
</dbReference>